<dbReference type="InterPro" id="IPR043543">
    <property type="entry name" value="PAPPA/PAPPA2"/>
</dbReference>
<dbReference type="InterPro" id="IPR003343">
    <property type="entry name" value="Big_2"/>
</dbReference>
<keyword evidence="2" id="KW-0677">Repeat</keyword>
<dbReference type="Gene3D" id="2.60.120.200">
    <property type="match status" value="2"/>
</dbReference>
<proteinExistence type="predicted"/>
<dbReference type="PANTHER" id="PTHR46130:SF3">
    <property type="entry name" value="CHROMOSOME UNDETERMINED SCAFFOLD_33, WHOLE GENOME SHOTGUN SEQUENCE"/>
    <property type="match status" value="1"/>
</dbReference>
<dbReference type="SMART" id="SM00635">
    <property type="entry name" value="BID_2"/>
    <property type="match status" value="2"/>
</dbReference>
<dbReference type="Pfam" id="PF02494">
    <property type="entry name" value="HYR"/>
    <property type="match status" value="1"/>
</dbReference>
<dbReference type="InterPro" id="IPR013783">
    <property type="entry name" value="Ig-like_fold"/>
</dbReference>
<dbReference type="SUPFAM" id="SSF49899">
    <property type="entry name" value="Concanavalin A-like lectins/glucanases"/>
    <property type="match status" value="2"/>
</dbReference>
<evidence type="ECO:0000256" key="2">
    <source>
        <dbReference type="ARBA" id="ARBA00022737"/>
    </source>
</evidence>
<evidence type="ECO:0000256" key="3">
    <source>
        <dbReference type="ARBA" id="ARBA00023157"/>
    </source>
</evidence>
<feature type="domain" description="HYR" evidence="4">
    <location>
        <begin position="812"/>
        <end position="894"/>
    </location>
</feature>
<keyword evidence="6" id="KW-1185">Reference proteome</keyword>
<reference evidence="5 6" key="1">
    <citation type="submission" date="2020-01" db="EMBL/GenBank/DDBJ databases">
        <title>Genome analysis.</title>
        <authorList>
            <person name="Wu S."/>
            <person name="Wang G."/>
        </authorList>
    </citation>
    <scope>NUCLEOTIDE SEQUENCE [LARGE SCALE GENOMIC DNA]</scope>
    <source>
        <strain evidence="5 6">SYL130</strain>
    </source>
</reference>
<dbReference type="RefSeq" id="WP_161817857.1">
    <property type="nucleotide sequence ID" value="NZ_JAACJS010000011.1"/>
</dbReference>
<dbReference type="InterPro" id="IPR013320">
    <property type="entry name" value="ConA-like_dom_sf"/>
</dbReference>
<organism evidence="5 6">
    <name type="scientific">Sediminibacterium roseum</name>
    <dbReference type="NCBI Taxonomy" id="1978412"/>
    <lineage>
        <taxon>Bacteria</taxon>
        <taxon>Pseudomonadati</taxon>
        <taxon>Bacteroidota</taxon>
        <taxon>Chitinophagia</taxon>
        <taxon>Chitinophagales</taxon>
        <taxon>Chitinophagaceae</taxon>
        <taxon>Sediminibacterium</taxon>
    </lineage>
</organism>
<gene>
    <name evidence="5" type="ORF">GWC95_06395</name>
</gene>
<evidence type="ECO:0000313" key="6">
    <source>
        <dbReference type="Proteomes" id="UP000753802"/>
    </source>
</evidence>
<dbReference type="InterPro" id="IPR008964">
    <property type="entry name" value="Invasin/intimin_cell_adhesion"/>
</dbReference>
<dbReference type="Proteomes" id="UP000753802">
    <property type="component" value="Unassembled WGS sequence"/>
</dbReference>
<comment type="caution">
    <text evidence="5">The sequence shown here is derived from an EMBL/GenBank/DDBJ whole genome shotgun (WGS) entry which is preliminary data.</text>
</comment>
<dbReference type="EMBL" id="JAACJS010000011">
    <property type="protein sequence ID" value="NCI49543.1"/>
    <property type="molecule type" value="Genomic_DNA"/>
</dbReference>
<dbReference type="PROSITE" id="PS50825">
    <property type="entry name" value="HYR"/>
    <property type="match status" value="1"/>
</dbReference>
<dbReference type="InterPro" id="IPR026444">
    <property type="entry name" value="Secre_tail"/>
</dbReference>
<dbReference type="Gene3D" id="2.60.40.10">
    <property type="entry name" value="Immunoglobulins"/>
    <property type="match status" value="4"/>
</dbReference>
<protein>
    <submittedName>
        <fullName evidence="5">HYR domain-containing protein</fullName>
    </submittedName>
</protein>
<dbReference type="NCBIfam" id="TIGR04183">
    <property type="entry name" value="Por_Secre_tail"/>
    <property type="match status" value="1"/>
</dbReference>
<dbReference type="InterPro" id="IPR003410">
    <property type="entry name" value="HYR_dom"/>
</dbReference>
<dbReference type="InterPro" id="IPR006558">
    <property type="entry name" value="LamG-like"/>
</dbReference>
<evidence type="ECO:0000313" key="5">
    <source>
        <dbReference type="EMBL" id="NCI49543.1"/>
    </source>
</evidence>
<dbReference type="InterPro" id="IPR017868">
    <property type="entry name" value="Filamin/ABP280_repeat-like"/>
</dbReference>
<dbReference type="Gene3D" id="2.60.40.1080">
    <property type="match status" value="1"/>
</dbReference>
<dbReference type="Pfam" id="PF18962">
    <property type="entry name" value="Por_Secre_tail"/>
    <property type="match status" value="1"/>
</dbReference>
<keyword evidence="1" id="KW-0732">Signal</keyword>
<dbReference type="Pfam" id="PF13385">
    <property type="entry name" value="Laminin_G_3"/>
    <property type="match status" value="2"/>
</dbReference>
<dbReference type="SUPFAM" id="SSF49373">
    <property type="entry name" value="Invasin/intimin cell-adhesion fragments"/>
    <property type="match status" value="1"/>
</dbReference>
<evidence type="ECO:0000256" key="1">
    <source>
        <dbReference type="ARBA" id="ARBA00022729"/>
    </source>
</evidence>
<dbReference type="SMART" id="SM00560">
    <property type="entry name" value="LamGL"/>
    <property type="match status" value="2"/>
</dbReference>
<dbReference type="PROSITE" id="PS50194">
    <property type="entry name" value="FILAMIN_REPEAT"/>
    <property type="match status" value="1"/>
</dbReference>
<sequence length="2122" mass="218246">MLAVVLFVNNTQAQQAGALSFDGQNDYVIIPVKPAMNVTSNLTIEAWIKPAKSTGVQDVVSKSAAAASNSYIFPRTINGWTTIEFLLNINGAGWRTLRIPYGADKLNAWHHVAATYDGYTMRIYIDGVQSGSLNFSGTITVNNNPLALGNQAGLGEYYGGAVDEVRIFNRALSGCEISSSMFCELSGNENGLIAYYKFNQGILGVPNPLETGLNDSGPNGANGTLTNFGLLGTGLLSNWTDGNPAISSTVCTPVTPPTVTAGALLSLVPVSGTLNLTAESLPGATYSWTGPNNFTSNLQNPSIEGVGLNATGTYTVTATVNGCSGTSSVVITVAPRASGLNLDGIDDYVSTGYNEKLNSDAFSVEAWIYPTDANITNQNVVTNSDIYSQTGFKFPKTNDKWNSFTFELSVDNSWKELTANFPSSAINKWNHLAATFDGYFMRIYLNGILVGTQEVTGTYTKSSRNLMIGNNDERSEFFKGTVDEVRVWGRAVSQCEIINNMKTCELNGDNNGLANQVALTAYYRFNQGLINVDNAAYATLADSSGNNAHGTLQNFRLTGTTSNWVDGKVYGLCDYFPLPLLTASANGSVFQTGSTAKLFAEYGNNDVYNWEGPNSFASSTQNPVLNNVQEIQSGTYTVSTPYTNCVVTASTRIKVSDLPQIIADGPTSFCPSGSVQLTSATTGTAYQWFKNDVAINGATSVSYVASQSGNYSVKITNGSVVIISAPLVVTVVPDVTAPVPNVASLPTINVTAPATVTTVPTATDACRGAITGTTTSPLTFNTSGTYTIVWNYNDGNGNTSTQNQTVIVARPVDVTAPVLTVPANITVAANGATCNAVVTFAATATEESEDPTVIITYSQNPGTAFPIGTTTVNVTAKDAAGNTSTGSFTVTVTASVVAPITGTTTVCLGSSTTLATTSTGGTWSSSDPTVATVNASGVVTGVAAGSANITYTNACGASASATVTVNARPVAPTVTAVNNCGSTVLTASNTTGTVNWNTGATGSSITVTTAGTYTATQTVNGCASTPGTVVAAPKAAPATPVVNVVNNCGTSTLTVANPTGTLVWSNGETTTSITVSNSATYTVTQTSNGCTSAAGSGVSAPKAAPSAPTVTVVNNCGTSTLTASNTTGSILWSNGASTASINVSAAGTYTVTQTVNGCVSANGSGVAAPKAVQATPVITVANNCGSTTLTSNTSGTWSNGATGTSITVTSGGNYSVTATNAAGCSAAATTAVTVNTNPSVAAITGNTSVAAGATTQLSDATTGGVWSSNSANATVNASGLVTGVNVGTATITYTVTNGAGCSTSVSTVVTVTPSVPTCTAPVFTSAASNISVNSCANATASYSLTVGGTSPALTYTFSGATTASGSGTGSGAIFNVGVTTVTVRAINNCGSISQTFTVTVKSLAAPVPTVASLPTITGQCSAGLTITSTPTNNNACNDDCRCCRTVCHCKTSSCKCRDWNLRSIVAYLFNLYFGGSSDDSHDCDGDDNGGTGGNTAGNAPTARDACSGATIVGTTTDPLTYTAQGTYTINWKFVDARGNVTIQPQTVIVNDTQAPVPQVSSLPAITGTCGLAITSVPKANDACAGVVNGTTTDPLTYTAKGTYTIRWTYTDGNGNTSTQNQTVNITGGPVATITATGTSNDLCGGLVLTGSSSVSGASFKWMSGNTVLGTSSQLSLGQDDQEGTYSLYVTAGGCTSTAATYTYSKQGLAGSYTILASKSAMFGKYSKVSSGSVGITTTSGSVSFKGYTAVNGAGSFVKAPYISKTSSDNILKTVSGVATVTGVPAMQYNTSNANSYSNYTTAQYATVSLSGNYKTLKIKKGTYATLSGTIFGTIDLEEGASVRFTNSTINIDKLLVEDGARDGYYSYVRFAPNTSVRVSTQVSIGSQVLVNPDNYRVTFFVDDKSCDEERFTVKGADTRFNANIIMPDGKLFVTSTDCDNDYKSNCGHGAHSSWQCPHNGHNHKACDHRSHNTSDCNDDVYMTGTFVVEMLESKGNTVIWNSYDCSSSPVPVTVVNKSVPAAVSTQAVTSESASAATSEEELKVTVMPNPSTTYFTLKFESKYETPINMRVMDANGRVVDAQTKIGSNSTIRVGANYASGTYFAEMTQGGTRKVIQLIKVRG</sequence>
<dbReference type="PANTHER" id="PTHR46130">
    <property type="entry name" value="LAMGL DOMAIN-CONTAINING PROTEIN"/>
    <property type="match status" value="1"/>
</dbReference>
<evidence type="ECO:0000259" key="4">
    <source>
        <dbReference type="PROSITE" id="PS50825"/>
    </source>
</evidence>
<accession>A0ABW9ZU11</accession>
<name>A0ABW9ZU11_9BACT</name>
<keyword evidence="3" id="KW-1015">Disulfide bond</keyword>